<accession>A0A8X6M5Z1</accession>
<keyword evidence="2" id="KW-1185">Reference proteome</keyword>
<protein>
    <submittedName>
        <fullName evidence="1">Uncharacterized protein</fullName>
    </submittedName>
</protein>
<proteinExistence type="predicted"/>
<sequence>PNAIPMGIGVRSIPSLLGYYDVFPLLVFTNRILLHVFSQLHGSSLPLPTTYCLPIAYGQFALVVGPFIRYFLNSTQLLPCLT</sequence>
<dbReference type="EMBL" id="BMAW01087247">
    <property type="protein sequence ID" value="GFS28680.1"/>
    <property type="molecule type" value="Genomic_DNA"/>
</dbReference>
<feature type="non-terminal residue" evidence="1">
    <location>
        <position position="1"/>
    </location>
</feature>
<dbReference type="AlphaFoldDB" id="A0A8X6M5Z1"/>
<comment type="caution">
    <text evidence="1">The sequence shown here is derived from an EMBL/GenBank/DDBJ whole genome shotgun (WGS) entry which is preliminary data.</text>
</comment>
<name>A0A8X6M5Z1_NEPPI</name>
<evidence type="ECO:0000313" key="1">
    <source>
        <dbReference type="EMBL" id="GFS28680.1"/>
    </source>
</evidence>
<evidence type="ECO:0000313" key="2">
    <source>
        <dbReference type="Proteomes" id="UP000887013"/>
    </source>
</evidence>
<reference evidence="1" key="1">
    <citation type="submission" date="2020-08" db="EMBL/GenBank/DDBJ databases">
        <title>Multicomponent nature underlies the extraordinary mechanical properties of spider dragline silk.</title>
        <authorList>
            <person name="Kono N."/>
            <person name="Nakamura H."/>
            <person name="Mori M."/>
            <person name="Yoshida Y."/>
            <person name="Ohtoshi R."/>
            <person name="Malay A.D."/>
            <person name="Moran D.A.P."/>
            <person name="Tomita M."/>
            <person name="Numata K."/>
            <person name="Arakawa K."/>
        </authorList>
    </citation>
    <scope>NUCLEOTIDE SEQUENCE</scope>
</reference>
<organism evidence="1 2">
    <name type="scientific">Nephila pilipes</name>
    <name type="common">Giant wood spider</name>
    <name type="synonym">Nephila maculata</name>
    <dbReference type="NCBI Taxonomy" id="299642"/>
    <lineage>
        <taxon>Eukaryota</taxon>
        <taxon>Metazoa</taxon>
        <taxon>Ecdysozoa</taxon>
        <taxon>Arthropoda</taxon>
        <taxon>Chelicerata</taxon>
        <taxon>Arachnida</taxon>
        <taxon>Araneae</taxon>
        <taxon>Araneomorphae</taxon>
        <taxon>Entelegynae</taxon>
        <taxon>Araneoidea</taxon>
        <taxon>Nephilidae</taxon>
        <taxon>Nephila</taxon>
    </lineage>
</organism>
<dbReference type="Proteomes" id="UP000887013">
    <property type="component" value="Unassembled WGS sequence"/>
</dbReference>
<gene>
    <name evidence="1" type="ORF">NPIL_154461</name>
</gene>